<comment type="caution">
    <text evidence="1">The sequence shown here is derived from an EMBL/GenBank/DDBJ whole genome shotgun (WGS) entry which is preliminary data.</text>
</comment>
<keyword evidence="2" id="KW-1185">Reference proteome</keyword>
<protein>
    <submittedName>
        <fullName evidence="1">Uncharacterized protein</fullName>
    </submittedName>
</protein>
<organism evidence="1 2">
    <name type="scientific">Sinimarinibacterium thermocellulolyticum</name>
    <dbReference type="NCBI Taxonomy" id="3170016"/>
    <lineage>
        <taxon>Bacteria</taxon>
        <taxon>Pseudomonadati</taxon>
        <taxon>Pseudomonadota</taxon>
        <taxon>Gammaproteobacteria</taxon>
        <taxon>Nevskiales</taxon>
        <taxon>Nevskiaceae</taxon>
        <taxon>Sinimarinibacterium</taxon>
    </lineage>
</organism>
<gene>
    <name evidence="1" type="ORF">ABSH63_06800</name>
</gene>
<dbReference type="InterPro" id="IPR021831">
    <property type="entry name" value="ParD-like"/>
</dbReference>
<dbReference type="Pfam" id="PF11903">
    <property type="entry name" value="ParD_like"/>
    <property type="match status" value="1"/>
</dbReference>
<dbReference type="Proteomes" id="UP001465331">
    <property type="component" value="Unassembled WGS sequence"/>
</dbReference>
<evidence type="ECO:0000313" key="2">
    <source>
        <dbReference type="Proteomes" id="UP001465331"/>
    </source>
</evidence>
<dbReference type="EMBL" id="JBEPIJ010000006">
    <property type="protein sequence ID" value="MES0873709.1"/>
    <property type="molecule type" value="Genomic_DNA"/>
</dbReference>
<reference evidence="1 2" key="1">
    <citation type="submission" date="2024-06" db="EMBL/GenBank/DDBJ databases">
        <authorList>
            <person name="Li Z."/>
            <person name="Jiang Y."/>
        </authorList>
    </citation>
    <scope>NUCLEOTIDE SEQUENCE [LARGE SCALE GENOMIC DNA]</scope>
    <source>
        <strain evidence="1 2">HSW-8</strain>
    </source>
</reference>
<evidence type="ECO:0000313" key="1">
    <source>
        <dbReference type="EMBL" id="MES0873709.1"/>
    </source>
</evidence>
<name>A0ABV2A977_9GAMM</name>
<proteinExistence type="predicted"/>
<dbReference type="RefSeq" id="WP_352888528.1">
    <property type="nucleotide sequence ID" value="NZ_JBEPIJ010000006.1"/>
</dbReference>
<sequence>MKIELDDQLYAQLRDDAGRELRSVDDLAASYIRIGRTISQSPYFSEEDVARALPQYDPDIDEVPDAVYEAIRKRVPQSTEGRVLSSIID</sequence>
<accession>A0ABV2A977</accession>